<dbReference type="PANTHER" id="PTHR43065">
    <property type="entry name" value="SENSOR HISTIDINE KINASE"/>
    <property type="match status" value="1"/>
</dbReference>
<comment type="catalytic activity">
    <reaction evidence="1">
        <text>ATP + protein L-histidine = ADP + protein N-phospho-L-histidine.</text>
        <dbReference type="EC" id="2.7.13.3"/>
    </reaction>
</comment>
<evidence type="ECO:0000256" key="2">
    <source>
        <dbReference type="ARBA" id="ARBA00012438"/>
    </source>
</evidence>
<comment type="caution">
    <text evidence="10">The sequence shown here is derived from an EMBL/GenBank/DDBJ whole genome shotgun (WGS) entry which is preliminary data.</text>
</comment>
<evidence type="ECO:0000256" key="1">
    <source>
        <dbReference type="ARBA" id="ARBA00000085"/>
    </source>
</evidence>
<dbReference type="Pfam" id="PF13188">
    <property type="entry name" value="PAS_8"/>
    <property type="match status" value="1"/>
</dbReference>
<evidence type="ECO:0000313" key="10">
    <source>
        <dbReference type="EMBL" id="PCK33098.1"/>
    </source>
</evidence>
<keyword evidence="11" id="KW-1185">Reference proteome</keyword>
<dbReference type="GO" id="GO:0005524">
    <property type="term" value="F:ATP binding"/>
    <property type="evidence" value="ECO:0007669"/>
    <property type="project" value="UniProtKB-KW"/>
</dbReference>
<dbReference type="PROSITE" id="PS50109">
    <property type="entry name" value="HIS_KIN"/>
    <property type="match status" value="1"/>
</dbReference>
<keyword evidence="4" id="KW-0547">Nucleotide-binding</keyword>
<name>A0A2A5JUK6_PSEO7</name>
<dbReference type="PRINTS" id="PR00344">
    <property type="entry name" value="BCTRLSENSOR"/>
</dbReference>
<evidence type="ECO:0000256" key="5">
    <source>
        <dbReference type="ARBA" id="ARBA00022777"/>
    </source>
</evidence>
<accession>A0A2A5JUK6</accession>
<dbReference type="AlphaFoldDB" id="A0A2A5JUK6"/>
<keyword evidence="7" id="KW-0902">Two-component regulatory system</keyword>
<evidence type="ECO:0000256" key="3">
    <source>
        <dbReference type="ARBA" id="ARBA00022679"/>
    </source>
</evidence>
<dbReference type="InterPro" id="IPR036097">
    <property type="entry name" value="HisK_dim/P_sf"/>
</dbReference>
<keyword evidence="3" id="KW-0808">Transferase</keyword>
<keyword evidence="8" id="KW-0472">Membrane</keyword>
<evidence type="ECO:0000256" key="6">
    <source>
        <dbReference type="ARBA" id="ARBA00022840"/>
    </source>
</evidence>
<evidence type="ECO:0000256" key="4">
    <source>
        <dbReference type="ARBA" id="ARBA00022741"/>
    </source>
</evidence>
<proteinExistence type="predicted"/>
<keyword evidence="8" id="KW-0812">Transmembrane</keyword>
<dbReference type="EMBL" id="NKHF01000015">
    <property type="protein sequence ID" value="PCK33098.1"/>
    <property type="molecule type" value="Genomic_DNA"/>
</dbReference>
<feature type="transmembrane region" description="Helical" evidence="8">
    <location>
        <begin position="12"/>
        <end position="35"/>
    </location>
</feature>
<dbReference type="InterPro" id="IPR005467">
    <property type="entry name" value="His_kinase_dom"/>
</dbReference>
<sequence>MSPSVNKPNFEQTLSIFCLAIWLLFTILSGAFLALLDASQLIYITYFVLVLSPFALLLYHAKQHLLQPFYHLSTTIEAIKNEEYGQRFYSADKSGILHSLQHETQQLCEQLQSFKSERDHQAILLFRLIEQLPSPIAIFDNNTALVHANEAFSNWTGKPWQSQRLLKAHKFSLEYANGHWHFNHPTLSENWQLRFSELTIAGMQAHLVILTDVQAVVSQAQRDAWQKMIRVLSHEIHNSLSPIKSLAQTLIEIPTTKENQADFEQALGVIVQRSNGLMSFVNRYASVAKQHQLNLNTTSIQNLLQPLVGLFDGQVNLAATADFVIQVDQSLLEQALVNLIKNALEASANGHNVDVNAYHNGKSAFIEVLDEGHGINNLDNLFVPFYTTKASGKGVGLILAKNIIEQHGGTLSLTNRKDKQGAIAHVQLPLAPIKT</sequence>
<dbReference type="SUPFAM" id="SSF47384">
    <property type="entry name" value="Homodimeric domain of signal transducing histidine kinase"/>
    <property type="match status" value="1"/>
</dbReference>
<evidence type="ECO:0000256" key="8">
    <source>
        <dbReference type="SAM" id="Phobius"/>
    </source>
</evidence>
<dbReference type="PANTHER" id="PTHR43065:SF46">
    <property type="entry name" value="C4-DICARBOXYLATE TRANSPORT SENSOR PROTEIN DCTB"/>
    <property type="match status" value="1"/>
</dbReference>
<keyword evidence="8" id="KW-1133">Transmembrane helix</keyword>
<dbReference type="OrthoDB" id="1931120at2"/>
<dbReference type="Pfam" id="PF02518">
    <property type="entry name" value="HATPase_c"/>
    <property type="match status" value="1"/>
</dbReference>
<dbReference type="GO" id="GO:0000155">
    <property type="term" value="F:phosphorelay sensor kinase activity"/>
    <property type="evidence" value="ECO:0007669"/>
    <property type="project" value="InterPro"/>
</dbReference>
<dbReference type="SMART" id="SM00387">
    <property type="entry name" value="HATPase_c"/>
    <property type="match status" value="1"/>
</dbReference>
<dbReference type="InterPro" id="IPR003594">
    <property type="entry name" value="HATPase_dom"/>
</dbReference>
<keyword evidence="6 10" id="KW-0067">ATP-binding</keyword>
<dbReference type="SUPFAM" id="SSF55874">
    <property type="entry name" value="ATPase domain of HSP90 chaperone/DNA topoisomerase II/histidine kinase"/>
    <property type="match status" value="1"/>
</dbReference>
<reference evidence="11" key="1">
    <citation type="journal article" date="2019" name="Genome Announc.">
        <title>Draft Genome Sequence of Pseudoalteromonas piscicida Strain 36Y ROTHPW, an Hypersaline Seawater Isolate from the South Coast of Sonora, Mexico.</title>
        <authorList>
            <person name="Sanchez-Diaz R."/>
            <person name="Molina-Garza Z.J."/>
            <person name="Cruz-Suarez L.E."/>
            <person name="Selvin J."/>
            <person name="Kiran G.S."/>
            <person name="Ibarra-Gamez J.C."/>
            <person name="Gomez-Gil B."/>
            <person name="Galaviz-Silva L."/>
        </authorList>
    </citation>
    <scope>NUCLEOTIDE SEQUENCE [LARGE SCALE GENOMIC DNA]</scope>
    <source>
        <strain evidence="11">36Y_RITHPW</strain>
    </source>
</reference>
<dbReference type="Proteomes" id="UP000228621">
    <property type="component" value="Unassembled WGS sequence"/>
</dbReference>
<gene>
    <name evidence="10" type="ORF">CEX98_03370</name>
</gene>
<feature type="transmembrane region" description="Helical" evidence="8">
    <location>
        <begin position="41"/>
        <end position="59"/>
    </location>
</feature>
<dbReference type="InterPro" id="IPR036890">
    <property type="entry name" value="HATPase_C_sf"/>
</dbReference>
<dbReference type="InterPro" id="IPR000014">
    <property type="entry name" value="PAS"/>
</dbReference>
<dbReference type="Gene3D" id="3.30.565.10">
    <property type="entry name" value="Histidine kinase-like ATPase, C-terminal domain"/>
    <property type="match status" value="1"/>
</dbReference>
<keyword evidence="5" id="KW-0418">Kinase</keyword>
<dbReference type="CDD" id="cd00075">
    <property type="entry name" value="HATPase"/>
    <property type="match status" value="1"/>
</dbReference>
<evidence type="ECO:0000313" key="11">
    <source>
        <dbReference type="Proteomes" id="UP000228621"/>
    </source>
</evidence>
<dbReference type="InterPro" id="IPR004358">
    <property type="entry name" value="Sig_transdc_His_kin-like_C"/>
</dbReference>
<organism evidence="10 11">
    <name type="scientific">Pseudoalteromonas piscicida</name>
    <dbReference type="NCBI Taxonomy" id="43662"/>
    <lineage>
        <taxon>Bacteria</taxon>
        <taxon>Pseudomonadati</taxon>
        <taxon>Pseudomonadota</taxon>
        <taxon>Gammaproteobacteria</taxon>
        <taxon>Alteromonadales</taxon>
        <taxon>Pseudoalteromonadaceae</taxon>
        <taxon>Pseudoalteromonas</taxon>
    </lineage>
</organism>
<evidence type="ECO:0000256" key="7">
    <source>
        <dbReference type="ARBA" id="ARBA00023012"/>
    </source>
</evidence>
<feature type="domain" description="Histidine kinase" evidence="9">
    <location>
        <begin position="231"/>
        <end position="432"/>
    </location>
</feature>
<dbReference type="EC" id="2.7.13.3" evidence="2"/>
<evidence type="ECO:0000259" key="9">
    <source>
        <dbReference type="PROSITE" id="PS50109"/>
    </source>
</evidence>
<protein>
    <recommendedName>
        <fullName evidence="2">histidine kinase</fullName>
        <ecNumber evidence="2">2.7.13.3</ecNumber>
    </recommendedName>
</protein>